<evidence type="ECO:0000313" key="3">
    <source>
        <dbReference type="Proteomes" id="UP001292094"/>
    </source>
</evidence>
<accession>A0AAE1PQ29</accession>
<gene>
    <name evidence="2" type="ORF">Pmani_017177</name>
</gene>
<dbReference type="EMBL" id="JAWZYT010001531">
    <property type="protein sequence ID" value="KAK4311320.1"/>
    <property type="molecule type" value="Genomic_DNA"/>
</dbReference>
<dbReference type="Proteomes" id="UP001292094">
    <property type="component" value="Unassembled WGS sequence"/>
</dbReference>
<feature type="region of interest" description="Disordered" evidence="1">
    <location>
        <begin position="1"/>
        <end position="38"/>
    </location>
</feature>
<reference evidence="2" key="1">
    <citation type="submission" date="2023-11" db="EMBL/GenBank/DDBJ databases">
        <title>Genome assemblies of two species of porcelain crab, Petrolisthes cinctipes and Petrolisthes manimaculis (Anomura: Porcellanidae).</title>
        <authorList>
            <person name="Angst P."/>
        </authorList>
    </citation>
    <scope>NUCLEOTIDE SEQUENCE</scope>
    <source>
        <strain evidence="2">PB745_02</strain>
        <tissue evidence="2">Gill</tissue>
    </source>
</reference>
<proteinExistence type="predicted"/>
<organism evidence="2 3">
    <name type="scientific">Petrolisthes manimaculis</name>
    <dbReference type="NCBI Taxonomy" id="1843537"/>
    <lineage>
        <taxon>Eukaryota</taxon>
        <taxon>Metazoa</taxon>
        <taxon>Ecdysozoa</taxon>
        <taxon>Arthropoda</taxon>
        <taxon>Crustacea</taxon>
        <taxon>Multicrustacea</taxon>
        <taxon>Malacostraca</taxon>
        <taxon>Eumalacostraca</taxon>
        <taxon>Eucarida</taxon>
        <taxon>Decapoda</taxon>
        <taxon>Pleocyemata</taxon>
        <taxon>Anomura</taxon>
        <taxon>Galatheoidea</taxon>
        <taxon>Porcellanidae</taxon>
        <taxon>Petrolisthes</taxon>
    </lineage>
</organism>
<protein>
    <submittedName>
        <fullName evidence="2">Uncharacterized protein</fullName>
    </submittedName>
</protein>
<keyword evidence="3" id="KW-1185">Reference proteome</keyword>
<sequence>MTSQATSYTIGVAESPWQPTRRHSQDPPPPADNLTNTARFPYTCAERDARGLTRGVFCAWWVGRGAGLVESVVWDVWGQSDVAAVQGSVTTATNTTKHRQNTRRQLTSV</sequence>
<evidence type="ECO:0000256" key="1">
    <source>
        <dbReference type="SAM" id="MobiDB-lite"/>
    </source>
</evidence>
<name>A0AAE1PQ29_9EUCA</name>
<comment type="caution">
    <text evidence="2">The sequence shown here is derived from an EMBL/GenBank/DDBJ whole genome shotgun (WGS) entry which is preliminary data.</text>
</comment>
<dbReference type="AlphaFoldDB" id="A0AAE1PQ29"/>
<evidence type="ECO:0000313" key="2">
    <source>
        <dbReference type="EMBL" id="KAK4311320.1"/>
    </source>
</evidence>